<sequence length="73" mass="7649">MTGRSTGPQSRLDTRPWRLAAIMLSALIVAVFVGANAHLIYVAFASRPDCVAHDRATGEARDAGSFGAAQSSC</sequence>
<reference evidence="2 3" key="1">
    <citation type="submission" date="2024-07" db="EMBL/GenBank/DDBJ databases">
        <title>Description of Labrys sedimenti sp. nov., isolated from a diclofenac-degrading enrichment culture.</title>
        <authorList>
            <person name="Tancsics A."/>
            <person name="Csepanyi A."/>
        </authorList>
    </citation>
    <scope>NUCLEOTIDE SEQUENCE [LARGE SCALE GENOMIC DNA]</scope>
    <source>
        <strain evidence="2 3">LMG 23578</strain>
    </source>
</reference>
<keyword evidence="1" id="KW-1133">Transmembrane helix</keyword>
<organism evidence="2 3">
    <name type="scientific">Labrys neptuniae</name>
    <dbReference type="NCBI Taxonomy" id="376174"/>
    <lineage>
        <taxon>Bacteria</taxon>
        <taxon>Pseudomonadati</taxon>
        <taxon>Pseudomonadota</taxon>
        <taxon>Alphaproteobacteria</taxon>
        <taxon>Hyphomicrobiales</taxon>
        <taxon>Xanthobacteraceae</taxon>
        <taxon>Labrys</taxon>
    </lineage>
</organism>
<evidence type="ECO:0000313" key="2">
    <source>
        <dbReference type="EMBL" id="MEW9307166.1"/>
    </source>
</evidence>
<name>A0ABV3PNE5_9HYPH</name>
<dbReference type="Proteomes" id="UP001555786">
    <property type="component" value="Unassembled WGS sequence"/>
</dbReference>
<proteinExistence type="predicted"/>
<dbReference type="EMBL" id="JBFNQD010000005">
    <property type="protein sequence ID" value="MEW9307166.1"/>
    <property type="molecule type" value="Genomic_DNA"/>
</dbReference>
<keyword evidence="1" id="KW-0472">Membrane</keyword>
<protein>
    <submittedName>
        <fullName evidence="2">Uncharacterized protein</fullName>
    </submittedName>
</protein>
<evidence type="ECO:0000313" key="3">
    <source>
        <dbReference type="Proteomes" id="UP001555786"/>
    </source>
</evidence>
<comment type="caution">
    <text evidence="2">The sequence shown here is derived from an EMBL/GenBank/DDBJ whole genome shotgun (WGS) entry which is preliminary data.</text>
</comment>
<keyword evidence="3" id="KW-1185">Reference proteome</keyword>
<accession>A0ABV3PNE5</accession>
<evidence type="ECO:0000256" key="1">
    <source>
        <dbReference type="SAM" id="Phobius"/>
    </source>
</evidence>
<gene>
    <name evidence="2" type="ORF">ABXS05_16555</name>
</gene>
<feature type="transmembrane region" description="Helical" evidence="1">
    <location>
        <begin position="21"/>
        <end position="44"/>
    </location>
</feature>
<dbReference type="RefSeq" id="WP_367624687.1">
    <property type="nucleotide sequence ID" value="NZ_JBFNQD010000005.1"/>
</dbReference>
<keyword evidence="1" id="KW-0812">Transmembrane</keyword>